<accession>A0ABV4XK91</accession>
<sequence length="117" mass="13466">MSNQICSITLGRIIIAARRNQGLSQRELAMLLSAKIGSEFSFVELSKIENDSPAETLRERLDVRDRHYDKFIQSFCDLFNIDVDWIEQIRQQTEPQPLDLSKAMFPVYIDLSVTDGD</sequence>
<protein>
    <recommendedName>
        <fullName evidence="3">HTH cro/C1-type domain-containing protein</fullName>
    </recommendedName>
</protein>
<dbReference type="Proteomes" id="UP001576784">
    <property type="component" value="Unassembled WGS sequence"/>
</dbReference>
<evidence type="ECO:0008006" key="3">
    <source>
        <dbReference type="Google" id="ProtNLM"/>
    </source>
</evidence>
<evidence type="ECO:0000313" key="1">
    <source>
        <dbReference type="EMBL" id="MFB2891980.1"/>
    </source>
</evidence>
<evidence type="ECO:0000313" key="2">
    <source>
        <dbReference type="Proteomes" id="UP001576784"/>
    </source>
</evidence>
<dbReference type="InterPro" id="IPR010982">
    <property type="entry name" value="Lambda_DNA-bd_dom_sf"/>
</dbReference>
<gene>
    <name evidence="1" type="ORF">ACE1CI_03435</name>
</gene>
<comment type="caution">
    <text evidence="1">The sequence shown here is derived from an EMBL/GenBank/DDBJ whole genome shotgun (WGS) entry which is preliminary data.</text>
</comment>
<keyword evidence="2" id="KW-1185">Reference proteome</keyword>
<dbReference type="RefSeq" id="WP_413261657.1">
    <property type="nucleotide sequence ID" value="NZ_JBHFNR010000019.1"/>
</dbReference>
<organism evidence="1 2">
    <name type="scientific">Floridaenema flaviceps BLCC-F50</name>
    <dbReference type="NCBI Taxonomy" id="3153642"/>
    <lineage>
        <taxon>Bacteria</taxon>
        <taxon>Bacillati</taxon>
        <taxon>Cyanobacteriota</taxon>
        <taxon>Cyanophyceae</taxon>
        <taxon>Oscillatoriophycideae</taxon>
        <taxon>Aerosakkonematales</taxon>
        <taxon>Aerosakkonemataceae</taxon>
        <taxon>Floridanema</taxon>
        <taxon>Floridanema flaviceps</taxon>
    </lineage>
</organism>
<proteinExistence type="predicted"/>
<dbReference type="CDD" id="cd00093">
    <property type="entry name" value="HTH_XRE"/>
    <property type="match status" value="1"/>
</dbReference>
<reference evidence="1 2" key="1">
    <citation type="submission" date="2024-09" db="EMBL/GenBank/DDBJ databases">
        <title>Floridaenema gen nov. (Aerosakkonemataceae, Aerosakkonematales ord. nov., Cyanobacteria) from benthic tropical and subtropical fresh waters, with the description of four new species.</title>
        <authorList>
            <person name="Moretto J.A."/>
            <person name="Berthold D.E."/>
            <person name="Lefler F.W."/>
            <person name="Huang I.-S."/>
            <person name="Laughinghouse H. IV."/>
        </authorList>
    </citation>
    <scope>NUCLEOTIDE SEQUENCE [LARGE SCALE GENOMIC DNA]</scope>
    <source>
        <strain evidence="1 2">BLCC-F50</strain>
    </source>
</reference>
<dbReference type="Gene3D" id="1.10.260.40">
    <property type="entry name" value="lambda repressor-like DNA-binding domains"/>
    <property type="match status" value="1"/>
</dbReference>
<dbReference type="EMBL" id="JBHFNR010000019">
    <property type="protein sequence ID" value="MFB2891980.1"/>
    <property type="molecule type" value="Genomic_DNA"/>
</dbReference>
<dbReference type="InterPro" id="IPR001387">
    <property type="entry name" value="Cro/C1-type_HTH"/>
</dbReference>
<name>A0ABV4XK91_9CYAN</name>